<keyword evidence="6" id="KW-0663">Pyridoxal phosphate</keyword>
<dbReference type="PANTHER" id="PTHR46383">
    <property type="entry name" value="ASPARTATE AMINOTRANSFERASE"/>
    <property type="match status" value="1"/>
</dbReference>
<dbReference type="GO" id="GO:0030170">
    <property type="term" value="F:pyridoxal phosphate binding"/>
    <property type="evidence" value="ECO:0007669"/>
    <property type="project" value="InterPro"/>
</dbReference>
<dbReference type="EMBL" id="MRZU01000003">
    <property type="protein sequence ID" value="OUJ18606.1"/>
    <property type="molecule type" value="Genomic_DNA"/>
</dbReference>
<dbReference type="InterPro" id="IPR004838">
    <property type="entry name" value="NHTrfase_class1_PyrdxlP-BS"/>
</dbReference>
<evidence type="ECO:0000256" key="3">
    <source>
        <dbReference type="ARBA" id="ARBA00011738"/>
    </source>
</evidence>
<reference evidence="9 10" key="1">
    <citation type="submission" date="2016-12" db="EMBL/GenBank/DDBJ databases">
        <title>Discovery of methanogenic haloarchaea.</title>
        <authorList>
            <person name="Sorokin D.Y."/>
            <person name="Makarova K.S."/>
            <person name="Abbas B."/>
            <person name="Ferrer M."/>
            <person name="Golyshin P.N."/>
        </authorList>
    </citation>
    <scope>NUCLEOTIDE SEQUENCE [LARGE SCALE GENOMIC DNA]</scope>
    <source>
        <strain evidence="9">AMET1</strain>
    </source>
</reference>
<comment type="similarity">
    <text evidence="2 7">Belongs to the class-I pyridoxal-phosphate-dependent aminotransferase family.</text>
</comment>
<evidence type="ECO:0000256" key="2">
    <source>
        <dbReference type="ARBA" id="ARBA00007441"/>
    </source>
</evidence>
<dbReference type="EC" id="2.6.1.-" evidence="7"/>
<dbReference type="InterPro" id="IPR004839">
    <property type="entry name" value="Aminotransferase_I/II_large"/>
</dbReference>
<keyword evidence="4 7" id="KW-0032">Aminotransferase</keyword>
<comment type="subunit">
    <text evidence="3">Homodimer.</text>
</comment>
<dbReference type="CDD" id="cd00609">
    <property type="entry name" value="AAT_like"/>
    <property type="match status" value="1"/>
</dbReference>
<dbReference type="SUPFAM" id="SSF53383">
    <property type="entry name" value="PLP-dependent transferases"/>
    <property type="match status" value="1"/>
</dbReference>
<accession>A0A1Y3GGW3</accession>
<sequence>MKISSRLSDVPPSGIREFFELVLNMDDVLSLGVGEPDFVTPWRIREAGIYSLETGYTSYTSNKGLLELRELIARELHDRYSISYDPDEEILITTGVSEGFDLAVRSVVDPGDEVVVFEPSYVSYDPCVKFSGGETRRIELDIDSGFVPSPDVIRENITEDTALMVINNPNNPTGSCLDFETAREISMISKEYDVPLLCDEIYSKLVYNGELHSPLDFDGMKDNCILLDGFSKSHAMTGWRIGYAAGPKEVISAMNKIHQYTMLCAPIVSQKAAVEAIENCENEVTEMVKEYNRRRRLVYGRFNRMGLRCSEPDGAFYVFPSIKKTGLSSEEFSKQLLEEEKVAVVPGTAFGSAGEGHIRCSYANSKEVLKEALDRIERFVSDKI</sequence>
<evidence type="ECO:0000313" key="10">
    <source>
        <dbReference type="Proteomes" id="UP000195137"/>
    </source>
</evidence>
<proteinExistence type="inferred from homology"/>
<evidence type="ECO:0000313" key="9">
    <source>
        <dbReference type="EMBL" id="OUJ18606.1"/>
    </source>
</evidence>
<name>A0A1Y3GGW3_9EURY</name>
<dbReference type="InterPro" id="IPR050596">
    <property type="entry name" value="AspAT/PAT-like"/>
</dbReference>
<dbReference type="Gene3D" id="3.40.640.10">
    <property type="entry name" value="Type I PLP-dependent aspartate aminotransferase-like (Major domain)"/>
    <property type="match status" value="1"/>
</dbReference>
<dbReference type="Pfam" id="PF00155">
    <property type="entry name" value="Aminotran_1_2"/>
    <property type="match status" value="1"/>
</dbReference>
<protein>
    <recommendedName>
        <fullName evidence="7">Aminotransferase</fullName>
        <ecNumber evidence="7">2.6.1.-</ecNumber>
    </recommendedName>
</protein>
<dbReference type="AlphaFoldDB" id="A0A1Y3GGW3"/>
<dbReference type="RefSeq" id="WP_086636681.1">
    <property type="nucleotide sequence ID" value="NZ_MRZU01000003.1"/>
</dbReference>
<dbReference type="InterPro" id="IPR015422">
    <property type="entry name" value="PyrdxlP-dep_Trfase_small"/>
</dbReference>
<dbReference type="FunFam" id="3.40.640.10:FF:000033">
    <property type="entry name" value="Aspartate aminotransferase"/>
    <property type="match status" value="1"/>
</dbReference>
<dbReference type="PANTHER" id="PTHR46383:SF3">
    <property type="entry name" value="ASPARTATE AMINOTRANSFERASE-RELATED"/>
    <property type="match status" value="1"/>
</dbReference>
<evidence type="ECO:0000256" key="6">
    <source>
        <dbReference type="ARBA" id="ARBA00022898"/>
    </source>
</evidence>
<dbReference type="GO" id="GO:0006520">
    <property type="term" value="P:amino acid metabolic process"/>
    <property type="evidence" value="ECO:0007669"/>
    <property type="project" value="InterPro"/>
</dbReference>
<evidence type="ECO:0000256" key="1">
    <source>
        <dbReference type="ARBA" id="ARBA00001933"/>
    </source>
</evidence>
<evidence type="ECO:0000256" key="7">
    <source>
        <dbReference type="RuleBase" id="RU000481"/>
    </source>
</evidence>
<dbReference type="InterPro" id="IPR015421">
    <property type="entry name" value="PyrdxlP-dep_Trfase_major"/>
</dbReference>
<dbReference type="OrthoDB" id="372018at2157"/>
<comment type="cofactor">
    <cofactor evidence="1 7">
        <name>pyridoxal 5'-phosphate</name>
        <dbReference type="ChEBI" id="CHEBI:597326"/>
    </cofactor>
</comment>
<dbReference type="InterPro" id="IPR015424">
    <property type="entry name" value="PyrdxlP-dep_Trfase"/>
</dbReference>
<keyword evidence="10" id="KW-1185">Reference proteome</keyword>
<dbReference type="PROSITE" id="PS00105">
    <property type="entry name" value="AA_TRANSFER_CLASS_1"/>
    <property type="match status" value="1"/>
</dbReference>
<dbReference type="Gene3D" id="3.90.1150.10">
    <property type="entry name" value="Aspartate Aminotransferase, domain 1"/>
    <property type="match status" value="1"/>
</dbReference>
<dbReference type="GO" id="GO:0008483">
    <property type="term" value="F:transaminase activity"/>
    <property type="evidence" value="ECO:0007669"/>
    <property type="project" value="UniProtKB-KW"/>
</dbReference>
<gene>
    <name evidence="9" type="ORF">AMET1_0252</name>
</gene>
<dbReference type="Proteomes" id="UP000195137">
    <property type="component" value="Unassembled WGS sequence"/>
</dbReference>
<evidence type="ECO:0000256" key="5">
    <source>
        <dbReference type="ARBA" id="ARBA00022679"/>
    </source>
</evidence>
<comment type="caution">
    <text evidence="9">The sequence shown here is derived from an EMBL/GenBank/DDBJ whole genome shotgun (WGS) entry which is preliminary data.</text>
</comment>
<feature type="domain" description="Aminotransferase class I/classII large" evidence="8">
    <location>
        <begin position="27"/>
        <end position="376"/>
    </location>
</feature>
<organism evidence="9 10">
    <name type="scientific">Methanonatronarchaeum thermophilum</name>
    <dbReference type="NCBI Taxonomy" id="1927129"/>
    <lineage>
        <taxon>Archaea</taxon>
        <taxon>Methanobacteriati</taxon>
        <taxon>Methanobacteriota</taxon>
        <taxon>Methanonatronarchaeia</taxon>
        <taxon>Methanonatronarchaeales</taxon>
        <taxon>Methanonatronarchaeaceae</taxon>
        <taxon>Methanonatronarchaeum</taxon>
    </lineage>
</organism>
<evidence type="ECO:0000259" key="8">
    <source>
        <dbReference type="Pfam" id="PF00155"/>
    </source>
</evidence>
<keyword evidence="5 7" id="KW-0808">Transferase</keyword>
<evidence type="ECO:0000256" key="4">
    <source>
        <dbReference type="ARBA" id="ARBA00022576"/>
    </source>
</evidence>